<evidence type="ECO:0000313" key="1">
    <source>
        <dbReference type="EMBL" id="KAL3810861.1"/>
    </source>
</evidence>
<protein>
    <submittedName>
        <fullName evidence="1">Uncharacterized protein</fullName>
    </submittedName>
</protein>
<organism evidence="1 2">
    <name type="scientific">Cyclostephanos tholiformis</name>
    <dbReference type="NCBI Taxonomy" id="382380"/>
    <lineage>
        <taxon>Eukaryota</taxon>
        <taxon>Sar</taxon>
        <taxon>Stramenopiles</taxon>
        <taxon>Ochrophyta</taxon>
        <taxon>Bacillariophyta</taxon>
        <taxon>Coscinodiscophyceae</taxon>
        <taxon>Thalassiosirophycidae</taxon>
        <taxon>Stephanodiscales</taxon>
        <taxon>Stephanodiscaceae</taxon>
        <taxon>Cyclostephanos</taxon>
    </lineage>
</organism>
<evidence type="ECO:0000313" key="2">
    <source>
        <dbReference type="Proteomes" id="UP001530377"/>
    </source>
</evidence>
<gene>
    <name evidence="1" type="ORF">ACHAXA_005861</name>
</gene>
<dbReference type="AlphaFoldDB" id="A0ABD3RGV6"/>
<proteinExistence type="predicted"/>
<dbReference type="Proteomes" id="UP001530377">
    <property type="component" value="Unassembled WGS sequence"/>
</dbReference>
<comment type="caution">
    <text evidence="1">The sequence shown here is derived from an EMBL/GenBank/DDBJ whole genome shotgun (WGS) entry which is preliminary data.</text>
</comment>
<keyword evidence="2" id="KW-1185">Reference proteome</keyword>
<dbReference type="EMBL" id="JALLPB020000296">
    <property type="protein sequence ID" value="KAL3810861.1"/>
    <property type="molecule type" value="Genomic_DNA"/>
</dbReference>
<name>A0ABD3RGV6_9STRA</name>
<accession>A0ABD3RGV6</accession>
<reference evidence="1 2" key="1">
    <citation type="submission" date="2024-10" db="EMBL/GenBank/DDBJ databases">
        <title>Updated reference genomes for cyclostephanoid diatoms.</title>
        <authorList>
            <person name="Roberts W.R."/>
            <person name="Alverson A.J."/>
        </authorList>
    </citation>
    <scope>NUCLEOTIDE SEQUENCE [LARGE SCALE GENOMIC DNA]</scope>
    <source>
        <strain evidence="1 2">AJA228-03</strain>
    </source>
</reference>
<sequence length="364" mass="38242">MRLPRIATTFLATAASSSSSSSQFATSLTASAIVIGGRHRPSSFGSHYSSSSSSSSSTLALLSLALFGAPHRNSYLTASRGRTYASTAVFAYAAAAARGGGGHDDDIDIDIEAEERAAATTTTAVGGDDGECNATMTALNDVVSSPSLDVYDPIYPGTSVRRLKSVHERVATLASDGTLHGPWESVRRRLLWAGGLRDLPDASPGMGYTGHSFNDYNHVDLTTMNDDVSDNLNDGSVRGIAVGNRLGPGVRIASLPELGPGGSWSTCAIGCASTPPRDVAHVQFRSRIAFKLVWVPNDGYDAFVLVNDDGELLAYGRPNGGTLPSRREREMNYRIMKGSKYAIAAERMASSSVGGTIHNTTSAT</sequence>